<organism evidence="5 6">
    <name type="scientific">Acanthopleuribacter pedis</name>
    <dbReference type="NCBI Taxonomy" id="442870"/>
    <lineage>
        <taxon>Bacteria</taxon>
        <taxon>Pseudomonadati</taxon>
        <taxon>Acidobacteriota</taxon>
        <taxon>Holophagae</taxon>
        <taxon>Acanthopleuribacterales</taxon>
        <taxon>Acanthopleuribacteraceae</taxon>
        <taxon>Acanthopleuribacter</taxon>
    </lineage>
</organism>
<evidence type="ECO:0000313" key="6">
    <source>
        <dbReference type="Proteomes" id="UP000664417"/>
    </source>
</evidence>
<dbReference type="AlphaFoldDB" id="A0A8J7QND3"/>
<dbReference type="PROSITE" id="PS50005">
    <property type="entry name" value="TPR"/>
    <property type="match status" value="1"/>
</dbReference>
<keyword evidence="1" id="KW-0677">Repeat</keyword>
<dbReference type="SMART" id="SM00028">
    <property type="entry name" value="TPR"/>
    <property type="match status" value="5"/>
</dbReference>
<evidence type="ECO:0000256" key="1">
    <source>
        <dbReference type="ARBA" id="ARBA00022737"/>
    </source>
</evidence>
<sequence length="358" mass="41377">MVSTLFLVCVLQSYQPEPQSIEVPDMIVVPEIDVLELTPEMKQFLDEHVGHVKNPGARLNRLIWVVFNNEFLNLTYENTNTKTAAETFEERSGNCLSFTNMFVAMSRYLGFKVAFQEVSNVPTWDKHGNVVVLNRHMNAIVFLGGRQFPVDFNPDAVVDDRTSRIVSDRRALAQYYNNIAAEKFGQGKRHEALAWFKKAVEIDGKISFAWSNLGVAHQYTGNPDKAEACYKKALRVSRMEMTAMNNLERLYSKTGREELAEKYRHKVMRFREKNPFYQYDQGRKAFDRGAYQEAVTRFRKAIYRKPKTHEFHHMLAAAYHKLGKDAKAARSLREARGLAPDVFNKDRYSQKLETLAKK</sequence>
<dbReference type="SUPFAM" id="SSF48452">
    <property type="entry name" value="TPR-like"/>
    <property type="match status" value="1"/>
</dbReference>
<reference evidence="5" key="1">
    <citation type="submission" date="2021-03" db="EMBL/GenBank/DDBJ databases">
        <authorList>
            <person name="Wang G."/>
        </authorList>
    </citation>
    <scope>NUCLEOTIDE SEQUENCE</scope>
    <source>
        <strain evidence="5">KCTC 12899</strain>
    </source>
</reference>
<evidence type="ECO:0000256" key="3">
    <source>
        <dbReference type="PROSITE-ProRule" id="PRU00339"/>
    </source>
</evidence>
<feature type="domain" description="Transglutaminase-like" evidence="4">
    <location>
        <begin position="50"/>
        <end position="121"/>
    </location>
</feature>
<dbReference type="InterPro" id="IPR038765">
    <property type="entry name" value="Papain-like_cys_pep_sf"/>
</dbReference>
<dbReference type="InterPro" id="IPR019734">
    <property type="entry name" value="TPR_rpt"/>
</dbReference>
<gene>
    <name evidence="5" type="ORF">J3U88_22180</name>
</gene>
<feature type="repeat" description="TPR" evidence="3">
    <location>
        <begin position="207"/>
        <end position="240"/>
    </location>
</feature>
<dbReference type="SUPFAM" id="SSF54001">
    <property type="entry name" value="Cysteine proteinases"/>
    <property type="match status" value="1"/>
</dbReference>
<dbReference type="Pfam" id="PF00515">
    <property type="entry name" value="TPR_1"/>
    <property type="match status" value="1"/>
</dbReference>
<dbReference type="Gene3D" id="1.25.40.10">
    <property type="entry name" value="Tetratricopeptide repeat domain"/>
    <property type="match status" value="2"/>
</dbReference>
<comment type="caution">
    <text evidence="5">The sequence shown here is derived from an EMBL/GenBank/DDBJ whole genome shotgun (WGS) entry which is preliminary data.</text>
</comment>
<dbReference type="PANTHER" id="PTHR45586:SF1">
    <property type="entry name" value="LIPOPOLYSACCHARIDE ASSEMBLY PROTEIN B"/>
    <property type="match status" value="1"/>
</dbReference>
<evidence type="ECO:0000256" key="2">
    <source>
        <dbReference type="ARBA" id="ARBA00022803"/>
    </source>
</evidence>
<dbReference type="EMBL" id="JAFREP010000022">
    <property type="protein sequence ID" value="MBO1321205.1"/>
    <property type="molecule type" value="Genomic_DNA"/>
</dbReference>
<name>A0A8J7QND3_9BACT</name>
<dbReference type="Gene3D" id="3.10.620.30">
    <property type="match status" value="1"/>
</dbReference>
<dbReference type="Pfam" id="PF13374">
    <property type="entry name" value="TPR_10"/>
    <property type="match status" value="1"/>
</dbReference>
<dbReference type="InterPro" id="IPR051012">
    <property type="entry name" value="CellSynth/LPSAsmb/PSIAsmb"/>
</dbReference>
<evidence type="ECO:0000313" key="5">
    <source>
        <dbReference type="EMBL" id="MBO1321205.1"/>
    </source>
</evidence>
<dbReference type="PANTHER" id="PTHR45586">
    <property type="entry name" value="TPR REPEAT-CONTAINING PROTEIN PA4667"/>
    <property type="match status" value="1"/>
</dbReference>
<dbReference type="RefSeq" id="WP_207861180.1">
    <property type="nucleotide sequence ID" value="NZ_JAFREP010000022.1"/>
</dbReference>
<dbReference type="Pfam" id="PF01841">
    <property type="entry name" value="Transglut_core"/>
    <property type="match status" value="1"/>
</dbReference>
<proteinExistence type="predicted"/>
<evidence type="ECO:0000259" key="4">
    <source>
        <dbReference type="Pfam" id="PF01841"/>
    </source>
</evidence>
<dbReference type="InterPro" id="IPR002931">
    <property type="entry name" value="Transglutaminase-like"/>
</dbReference>
<accession>A0A8J7QND3</accession>
<dbReference type="Pfam" id="PF13432">
    <property type="entry name" value="TPR_16"/>
    <property type="match status" value="1"/>
</dbReference>
<protein>
    <submittedName>
        <fullName evidence="5">Tetratricopeptide repeat protein</fullName>
    </submittedName>
</protein>
<dbReference type="Proteomes" id="UP000664417">
    <property type="component" value="Unassembled WGS sequence"/>
</dbReference>
<keyword evidence="6" id="KW-1185">Reference proteome</keyword>
<dbReference type="InterPro" id="IPR011990">
    <property type="entry name" value="TPR-like_helical_dom_sf"/>
</dbReference>
<keyword evidence="2 3" id="KW-0802">TPR repeat</keyword>